<proteinExistence type="predicted"/>
<evidence type="ECO:0000313" key="2">
    <source>
        <dbReference type="Proteomes" id="UP000789342"/>
    </source>
</evidence>
<name>A0A9N9AK93_9GLOM</name>
<evidence type="ECO:0000313" key="1">
    <source>
        <dbReference type="EMBL" id="CAG8536033.1"/>
    </source>
</evidence>
<sequence>MNRNGVFQKDNWGEHRSPIFFICLGAAAHTSYTTMFSTSLSNIYEYPYTIKKINDLRLGTYRICDSLSVKHSCTTDTSC</sequence>
<accession>A0A9N9AK93</accession>
<organism evidence="1 2">
    <name type="scientific">Acaulospora morrowiae</name>
    <dbReference type="NCBI Taxonomy" id="94023"/>
    <lineage>
        <taxon>Eukaryota</taxon>
        <taxon>Fungi</taxon>
        <taxon>Fungi incertae sedis</taxon>
        <taxon>Mucoromycota</taxon>
        <taxon>Glomeromycotina</taxon>
        <taxon>Glomeromycetes</taxon>
        <taxon>Diversisporales</taxon>
        <taxon>Acaulosporaceae</taxon>
        <taxon>Acaulospora</taxon>
    </lineage>
</organism>
<comment type="caution">
    <text evidence="1">The sequence shown here is derived from an EMBL/GenBank/DDBJ whole genome shotgun (WGS) entry which is preliminary data.</text>
</comment>
<reference evidence="1" key="1">
    <citation type="submission" date="2021-06" db="EMBL/GenBank/DDBJ databases">
        <authorList>
            <person name="Kallberg Y."/>
            <person name="Tangrot J."/>
            <person name="Rosling A."/>
        </authorList>
    </citation>
    <scope>NUCLEOTIDE SEQUENCE</scope>
    <source>
        <strain evidence="1">CL551</strain>
    </source>
</reference>
<dbReference type="EMBL" id="CAJVPV010002798">
    <property type="protein sequence ID" value="CAG8536033.1"/>
    <property type="molecule type" value="Genomic_DNA"/>
</dbReference>
<gene>
    <name evidence="1" type="ORF">AMORRO_LOCUS4898</name>
</gene>
<dbReference type="AlphaFoldDB" id="A0A9N9AK93"/>
<protein>
    <submittedName>
        <fullName evidence="1">18075_t:CDS:1</fullName>
    </submittedName>
</protein>
<dbReference type="Proteomes" id="UP000789342">
    <property type="component" value="Unassembled WGS sequence"/>
</dbReference>
<keyword evidence="2" id="KW-1185">Reference proteome</keyword>